<evidence type="ECO:0000256" key="3">
    <source>
        <dbReference type="SAM" id="MobiDB-lite"/>
    </source>
</evidence>
<accession>A0A2T4JHQ5</accession>
<evidence type="ECO:0000256" key="4">
    <source>
        <dbReference type="SAM" id="SignalP"/>
    </source>
</evidence>
<evidence type="ECO:0000259" key="5">
    <source>
        <dbReference type="PROSITE" id="PS51123"/>
    </source>
</evidence>
<dbReference type="Gene3D" id="3.30.1330.60">
    <property type="entry name" value="OmpA-like domain"/>
    <property type="match status" value="1"/>
</dbReference>
<dbReference type="Proteomes" id="UP000241899">
    <property type="component" value="Unassembled WGS sequence"/>
</dbReference>
<dbReference type="CDD" id="cd07185">
    <property type="entry name" value="OmpA_C-like"/>
    <property type="match status" value="1"/>
</dbReference>
<comment type="caution">
    <text evidence="6">The sequence shown here is derived from an EMBL/GenBank/DDBJ whole genome shotgun (WGS) entry which is preliminary data.</text>
</comment>
<dbReference type="InterPro" id="IPR050330">
    <property type="entry name" value="Bact_OuterMem_StrucFunc"/>
</dbReference>
<dbReference type="PROSITE" id="PS51123">
    <property type="entry name" value="OMPA_2"/>
    <property type="match status" value="1"/>
</dbReference>
<name>A0A2T4JHQ5_9RHOB</name>
<dbReference type="GO" id="GO:0016020">
    <property type="term" value="C:membrane"/>
    <property type="evidence" value="ECO:0007669"/>
    <property type="project" value="UniProtKB-UniRule"/>
</dbReference>
<evidence type="ECO:0000313" key="6">
    <source>
        <dbReference type="EMBL" id="PTE17373.1"/>
    </source>
</evidence>
<keyword evidence="4" id="KW-0732">Signal</keyword>
<reference evidence="6 7" key="1">
    <citation type="submission" date="2018-03" db="EMBL/GenBank/DDBJ databases">
        <title>Rhodobacter veldkampii.</title>
        <authorList>
            <person name="Meyer T.E."/>
            <person name="Miller S."/>
            <person name="Lodha T."/>
            <person name="Gandham S."/>
            <person name="Chintalapati S."/>
            <person name="Chintalapati V.R."/>
        </authorList>
    </citation>
    <scope>NUCLEOTIDE SEQUENCE [LARGE SCALE GENOMIC DNA]</scope>
    <source>
        <strain evidence="6 7">DSM 11550</strain>
    </source>
</reference>
<dbReference type="RefSeq" id="WP_107325151.1">
    <property type="nucleotide sequence ID" value="NZ_NHSP01000050.1"/>
</dbReference>
<dbReference type="Pfam" id="PF00691">
    <property type="entry name" value="OmpA"/>
    <property type="match status" value="1"/>
</dbReference>
<organism evidence="6 7">
    <name type="scientific">Phaeovulum veldkampii DSM 11550</name>
    <dbReference type="NCBI Taxonomy" id="1185920"/>
    <lineage>
        <taxon>Bacteria</taxon>
        <taxon>Pseudomonadati</taxon>
        <taxon>Pseudomonadota</taxon>
        <taxon>Alphaproteobacteria</taxon>
        <taxon>Rhodobacterales</taxon>
        <taxon>Paracoccaceae</taxon>
        <taxon>Phaeovulum</taxon>
    </lineage>
</organism>
<dbReference type="OrthoDB" id="9792021at2"/>
<dbReference type="InterPro" id="IPR036737">
    <property type="entry name" value="OmpA-like_sf"/>
</dbReference>
<protein>
    <recommendedName>
        <fullName evidence="5">OmpA-like domain-containing protein</fullName>
    </recommendedName>
</protein>
<feature type="coiled-coil region" evidence="2">
    <location>
        <begin position="71"/>
        <end position="98"/>
    </location>
</feature>
<dbReference type="PANTHER" id="PTHR30329:SF21">
    <property type="entry name" value="LIPOPROTEIN YIAD-RELATED"/>
    <property type="match status" value="1"/>
</dbReference>
<evidence type="ECO:0000256" key="2">
    <source>
        <dbReference type="SAM" id="Coils"/>
    </source>
</evidence>
<sequence length="601" mass="61308">MKRFLISSTAVSVALATIAPVQVLAQVQVTVGDSTVMCLTGPDMPCPEGMTCVVAPAAPCDTIGATVSDAAAAAATEAAEAEAAAAKALEDAAAAEAALAAEAQAAAEAAAAAADADAAAAAEVDAAATKALEEAAAAEAAAAEAATAAEAQAAAETEAAAPEAATQAAPEAPPAVAVQTPAEKPTQEPAPATDAAAATETAVAGDESLPLVITAEPASEEAVQTLSDILTAPEAAEGGAAPAAAAAAAGLFGGAVDAAPAEGATQTVTAVTEADTRSSDEDFAKPQATALAPAVGTKAKKDDGLTNLEKFGLVVLGGLVVGAILNNGDKVVSNTGDRVVVQRDDGRYVVLKDDDTLIRQPGSTVRTETFRDGSTRSVVQRADGSRIVTIRDASGRVLRRSRLDAADRELVLIDDLESVDRIDINTLPKPRPEARFIRPGADDAELRAALFAAQAREIGRSFSLRQVRDYPEVRALAPTIDVESITFETGSAAIRPSEAQKLSQLGRFMSDLIDENPAEMFLIEGHTDAVGSGSSNLALSDRRAESLALALTEYFGVPPENLVVQGYGEAELLVPTQAAEQRNRRTAVRMISPLLDRVVRR</sequence>
<keyword evidence="2" id="KW-0175">Coiled coil</keyword>
<proteinExistence type="predicted"/>
<dbReference type="SUPFAM" id="SSF103088">
    <property type="entry name" value="OmpA-like"/>
    <property type="match status" value="1"/>
</dbReference>
<keyword evidence="7" id="KW-1185">Reference proteome</keyword>
<feature type="region of interest" description="Disordered" evidence="3">
    <location>
        <begin position="267"/>
        <end position="288"/>
    </location>
</feature>
<dbReference type="AlphaFoldDB" id="A0A2T4JHQ5"/>
<feature type="chain" id="PRO_5015704907" description="OmpA-like domain-containing protein" evidence="4">
    <location>
        <begin position="26"/>
        <end position="601"/>
    </location>
</feature>
<dbReference type="EMBL" id="PZKF01000019">
    <property type="protein sequence ID" value="PTE17373.1"/>
    <property type="molecule type" value="Genomic_DNA"/>
</dbReference>
<dbReference type="InterPro" id="IPR006665">
    <property type="entry name" value="OmpA-like"/>
</dbReference>
<feature type="region of interest" description="Disordered" evidence="3">
    <location>
        <begin position="153"/>
        <end position="203"/>
    </location>
</feature>
<evidence type="ECO:0000313" key="7">
    <source>
        <dbReference type="Proteomes" id="UP000241899"/>
    </source>
</evidence>
<feature type="compositionally biased region" description="Basic and acidic residues" evidence="3">
    <location>
        <begin position="274"/>
        <end position="284"/>
    </location>
</feature>
<keyword evidence="1" id="KW-0472">Membrane</keyword>
<feature type="signal peptide" evidence="4">
    <location>
        <begin position="1"/>
        <end position="25"/>
    </location>
</feature>
<gene>
    <name evidence="6" type="ORF">C5F46_09660</name>
</gene>
<feature type="domain" description="OmpA-like" evidence="5">
    <location>
        <begin position="474"/>
        <end position="601"/>
    </location>
</feature>
<dbReference type="PANTHER" id="PTHR30329">
    <property type="entry name" value="STATOR ELEMENT OF FLAGELLAR MOTOR COMPLEX"/>
    <property type="match status" value="1"/>
</dbReference>
<evidence type="ECO:0000256" key="1">
    <source>
        <dbReference type="PROSITE-ProRule" id="PRU00473"/>
    </source>
</evidence>